<dbReference type="InterPro" id="IPR041662">
    <property type="entry name" value="SusD-like_2"/>
</dbReference>
<dbReference type="Pfam" id="PF12771">
    <property type="entry name" value="SusD-like_2"/>
    <property type="match status" value="1"/>
</dbReference>
<reference evidence="1" key="2">
    <citation type="journal article" date="2024" name="Antonie Van Leeuwenhoek">
        <title>Roseihalotalea indica gen. nov., sp. nov., a halophilic Bacteroidetes from mesopelagic Southwest Indian Ocean with higher carbohydrate metabolic potential.</title>
        <authorList>
            <person name="Chen B."/>
            <person name="Zhang M."/>
            <person name="Lin D."/>
            <person name="Ye J."/>
            <person name="Tang K."/>
        </authorList>
    </citation>
    <scope>NUCLEOTIDE SEQUENCE</scope>
    <source>
        <strain evidence="1">TK19036</strain>
    </source>
</reference>
<reference evidence="1" key="1">
    <citation type="journal article" date="2023" name="Comput. Struct. Biotechnol. J.">
        <title>Discovery of a novel marine Bacteroidetes with a rich repertoire of carbohydrate-active enzymes.</title>
        <authorList>
            <person name="Chen B."/>
            <person name="Liu G."/>
            <person name="Chen Q."/>
            <person name="Wang H."/>
            <person name="Liu L."/>
            <person name="Tang K."/>
        </authorList>
    </citation>
    <scope>NUCLEOTIDE SEQUENCE</scope>
    <source>
        <strain evidence="1">TK19036</strain>
    </source>
</reference>
<accession>A0AA49GLK9</accession>
<organism evidence="1">
    <name type="scientific">Roseihalotalea indica</name>
    <dbReference type="NCBI Taxonomy" id="2867963"/>
    <lineage>
        <taxon>Bacteria</taxon>
        <taxon>Pseudomonadati</taxon>
        <taxon>Bacteroidota</taxon>
        <taxon>Cytophagia</taxon>
        <taxon>Cytophagales</taxon>
        <taxon>Catalimonadaceae</taxon>
        <taxon>Roseihalotalea</taxon>
    </lineage>
</organism>
<dbReference type="AlphaFoldDB" id="A0AA49GLK9"/>
<keyword evidence="1" id="KW-0449">Lipoprotein</keyword>
<dbReference type="SUPFAM" id="SSF48452">
    <property type="entry name" value="TPR-like"/>
    <property type="match status" value="1"/>
</dbReference>
<evidence type="ECO:0000313" key="1">
    <source>
        <dbReference type="EMBL" id="WKN36388.1"/>
    </source>
</evidence>
<gene>
    <name evidence="1" type="ORF">K4G66_28925</name>
</gene>
<dbReference type="InterPro" id="IPR011990">
    <property type="entry name" value="TPR-like_helical_dom_sf"/>
</dbReference>
<sequence>MKKLLYIVITGFTMGLFACEDLVDDINDNPNKITIDNIDPRLFLKGAMLADIQVQRGHLNRIANMWSGQLIGFQSLYKTLYEYNITAAESVGTWETAYQGAINQLRYVQEALPEDELHQGISKVVEAHVMGTMTAIFGDVPYSEVANPEIDDPTFDSQSSVYASLQSLLDEAIQNLESVEGSPALTSDIFYGGNPAQWIEAAWTLKARYYLQTKQYAQALEAAQNGISAPENSMKYYPIDDDNPDNKNMYFKLLNGSRTGDIGTGDSYLIRLLDDEADVSRNHAKTNEEARQAYLTIDESRAVAEGVAGRLEPMTLITYEENQLILAESAARTQSLTEGLSYLNTLREALNAGDIFSQLSDTLALHYEPFVEADFQVGGIENMDGIDPTRALLREIIQERFVSGFGEFIPFNDARRLRKEDQDIAIPIPLNIGSATQIPERFIYANSELNANSRAPEDPGLYTPTEVNQ</sequence>
<dbReference type="Gene3D" id="1.25.40.390">
    <property type="match status" value="1"/>
</dbReference>
<dbReference type="PROSITE" id="PS51257">
    <property type="entry name" value="PROKAR_LIPOPROTEIN"/>
    <property type="match status" value="1"/>
</dbReference>
<dbReference type="EMBL" id="CP120682">
    <property type="protein sequence ID" value="WKN36388.1"/>
    <property type="molecule type" value="Genomic_DNA"/>
</dbReference>
<name>A0AA49GLK9_9BACT</name>
<proteinExistence type="predicted"/>
<protein>
    <submittedName>
        <fullName evidence="1">SusD/RagB family nutrient-binding outer membrane lipoprotein</fullName>
    </submittedName>
</protein>